<evidence type="ECO:0000256" key="5">
    <source>
        <dbReference type="ARBA" id="ARBA00022691"/>
    </source>
</evidence>
<proteinExistence type="inferred from homology"/>
<dbReference type="AlphaFoldDB" id="A0A849C1F9"/>
<accession>A0A849C1F9</accession>
<dbReference type="PANTHER" id="PTHR43619:SF2">
    <property type="entry name" value="S-ADENOSYL-L-METHIONINE-DEPENDENT METHYLTRANSFERASES SUPERFAMILY PROTEIN"/>
    <property type="match status" value="1"/>
</dbReference>
<evidence type="ECO:0000256" key="6">
    <source>
        <dbReference type="RuleBase" id="RU362030"/>
    </source>
</evidence>
<dbReference type="InterPro" id="IPR011610">
    <property type="entry name" value="SAM_mthyl_Trfase_ML2640-like"/>
</dbReference>
<dbReference type="PANTHER" id="PTHR43619">
    <property type="entry name" value="S-ADENOSYL-L-METHIONINE-DEPENDENT METHYLTRANSFERASE YKTD-RELATED"/>
    <property type="match status" value="1"/>
</dbReference>
<dbReference type="SUPFAM" id="SSF53335">
    <property type="entry name" value="S-adenosyl-L-methionine-dependent methyltransferases"/>
    <property type="match status" value="1"/>
</dbReference>
<dbReference type="GO" id="GO:0008168">
    <property type="term" value="F:methyltransferase activity"/>
    <property type="evidence" value="ECO:0007669"/>
    <property type="project" value="UniProtKB-UniRule"/>
</dbReference>
<dbReference type="EMBL" id="JABELX010000008">
    <property type="protein sequence ID" value="NNH72552.1"/>
    <property type="molecule type" value="Genomic_DNA"/>
</dbReference>
<dbReference type="InterPro" id="IPR029063">
    <property type="entry name" value="SAM-dependent_MTases_sf"/>
</dbReference>
<dbReference type="Pfam" id="PF04072">
    <property type="entry name" value="LCM"/>
    <property type="match status" value="1"/>
</dbReference>
<protein>
    <recommendedName>
        <fullName evidence="6">S-adenosyl-L-methionine-dependent methyltransferase</fullName>
        <ecNumber evidence="6">2.1.1.-</ecNumber>
    </recommendedName>
</protein>
<name>A0A849C1F9_9NOCA</name>
<dbReference type="EC" id="2.1.1.-" evidence="6"/>
<evidence type="ECO:0000256" key="2">
    <source>
        <dbReference type="ARBA" id="ARBA00008138"/>
    </source>
</evidence>
<evidence type="ECO:0000313" key="8">
    <source>
        <dbReference type="Proteomes" id="UP000586827"/>
    </source>
</evidence>
<comment type="function">
    <text evidence="1 6">Exhibits S-adenosyl-L-methionine-dependent methyltransferase activity.</text>
</comment>
<evidence type="ECO:0000256" key="1">
    <source>
        <dbReference type="ARBA" id="ARBA00003907"/>
    </source>
</evidence>
<comment type="caution">
    <text evidence="7">The sequence shown here is derived from an EMBL/GenBank/DDBJ whole genome shotgun (WGS) entry which is preliminary data.</text>
</comment>
<keyword evidence="8" id="KW-1185">Reference proteome</keyword>
<keyword evidence="5 6" id="KW-0949">S-adenosyl-L-methionine</keyword>
<keyword evidence="4 7" id="KW-0808">Transferase</keyword>
<reference evidence="7 8" key="1">
    <citation type="submission" date="2020-05" db="EMBL/GenBank/DDBJ databases">
        <title>MicrobeNet Type strains.</title>
        <authorList>
            <person name="Nicholson A.C."/>
        </authorList>
    </citation>
    <scope>NUCLEOTIDE SEQUENCE [LARGE SCALE GENOMIC DNA]</scope>
    <source>
        <strain evidence="7 8">JCM 3224</strain>
    </source>
</reference>
<dbReference type="InterPro" id="IPR007213">
    <property type="entry name" value="Ppm1/Ppm2/Tcmp"/>
</dbReference>
<dbReference type="Proteomes" id="UP000586827">
    <property type="component" value="Unassembled WGS sequence"/>
</dbReference>
<dbReference type="GO" id="GO:0032259">
    <property type="term" value="P:methylation"/>
    <property type="evidence" value="ECO:0007669"/>
    <property type="project" value="UniProtKB-KW"/>
</dbReference>
<gene>
    <name evidence="7" type="ORF">HLB23_22275</name>
</gene>
<evidence type="ECO:0000313" key="7">
    <source>
        <dbReference type="EMBL" id="NNH72552.1"/>
    </source>
</evidence>
<organism evidence="7 8">
    <name type="scientific">Nocardia uniformis</name>
    <dbReference type="NCBI Taxonomy" id="53432"/>
    <lineage>
        <taxon>Bacteria</taxon>
        <taxon>Bacillati</taxon>
        <taxon>Actinomycetota</taxon>
        <taxon>Actinomycetes</taxon>
        <taxon>Mycobacteriales</taxon>
        <taxon>Nocardiaceae</taxon>
        <taxon>Nocardia</taxon>
    </lineage>
</organism>
<dbReference type="NCBIfam" id="TIGR00027">
    <property type="entry name" value="mthyl_TIGR00027"/>
    <property type="match status" value="1"/>
</dbReference>
<keyword evidence="3 6" id="KW-0489">Methyltransferase</keyword>
<evidence type="ECO:0000256" key="3">
    <source>
        <dbReference type="ARBA" id="ARBA00022603"/>
    </source>
</evidence>
<comment type="similarity">
    <text evidence="2 6">Belongs to the UPF0677 family.</text>
</comment>
<dbReference type="Gene3D" id="3.40.50.150">
    <property type="entry name" value="Vaccinia Virus protein VP39"/>
    <property type="match status" value="1"/>
</dbReference>
<evidence type="ECO:0000256" key="4">
    <source>
        <dbReference type="ARBA" id="ARBA00022679"/>
    </source>
</evidence>
<sequence length="267" mass="29759">MTAIGVAVIRARESARTDRLYDDPLAQWFVDAAREGFTAERWERVDALSGQFYEGRTVGVRLVDDRVREAVGQGIRQIVLIGAGLDTRAFRMEWPAQTRIFEVDLPETFGFKEPVLRKAEARPRCERQVVAVDLRDEWAETLIAQGFRVDQPTLWVDEGVLGYLSAEEALRAAAIITELSAPGSNFGAGRFTTEVNSGRYAELHRLVSGDDAPPRLPGGLGPDIEVWFDENGWSTEFFGWDDLVAAIDRPEAAVHDPGVGFIRAVRR</sequence>